<evidence type="ECO:0000313" key="3">
    <source>
        <dbReference type="Proteomes" id="UP000680038"/>
    </source>
</evidence>
<evidence type="ECO:0000313" key="2">
    <source>
        <dbReference type="EMBL" id="CAG5003143.1"/>
    </source>
</evidence>
<feature type="transmembrane region" description="Helical" evidence="1">
    <location>
        <begin position="106"/>
        <end position="124"/>
    </location>
</feature>
<keyword evidence="1" id="KW-0472">Membrane</keyword>
<organism evidence="2 3">
    <name type="scientific">Dyadobacter helix</name>
    <dbReference type="NCBI Taxonomy" id="2822344"/>
    <lineage>
        <taxon>Bacteria</taxon>
        <taxon>Pseudomonadati</taxon>
        <taxon>Bacteroidota</taxon>
        <taxon>Cytophagia</taxon>
        <taxon>Cytophagales</taxon>
        <taxon>Spirosomataceae</taxon>
        <taxon>Dyadobacter</taxon>
    </lineage>
</organism>
<reference evidence="2" key="1">
    <citation type="submission" date="2021-04" db="EMBL/GenBank/DDBJ databases">
        <authorList>
            <person name="Rodrigo-Torres L."/>
            <person name="Arahal R. D."/>
            <person name="Lucena T."/>
        </authorList>
    </citation>
    <scope>NUCLEOTIDE SEQUENCE</scope>
    <source>
        <strain evidence="2">CECT 9275</strain>
    </source>
</reference>
<evidence type="ECO:0000256" key="1">
    <source>
        <dbReference type="SAM" id="Phobius"/>
    </source>
</evidence>
<dbReference type="GO" id="GO:0005886">
    <property type="term" value="C:plasma membrane"/>
    <property type="evidence" value="ECO:0007669"/>
    <property type="project" value="TreeGrafter"/>
</dbReference>
<name>A0A916JE81_9BACT</name>
<gene>
    <name evidence="2" type="ORF">DYBT9275_03070</name>
</gene>
<keyword evidence="3" id="KW-1185">Reference proteome</keyword>
<dbReference type="Pfam" id="PF05656">
    <property type="entry name" value="DUF805"/>
    <property type="match status" value="1"/>
</dbReference>
<dbReference type="EMBL" id="CAJRAF010000002">
    <property type="protein sequence ID" value="CAG5003143.1"/>
    <property type="molecule type" value="Genomic_DNA"/>
</dbReference>
<keyword evidence="1" id="KW-0812">Transmembrane</keyword>
<keyword evidence="1" id="KW-1133">Transmembrane helix</keyword>
<dbReference type="Proteomes" id="UP000680038">
    <property type="component" value="Unassembled WGS sequence"/>
</dbReference>
<sequence length="143" mass="16143">MKDSGASTQQVSSIKVRCNFATLGYIALLKNLLYQIMFKKPFSFDGRIGRTEYCLSYFGYFAILVVLGATFPNTDMANLLQLILLIPLIWFLLAQGAKRCHDRGNFGGFQIIPFYLLWMMFAPGDPGENEYGPSPKQPAEQRV</sequence>
<comment type="caution">
    <text evidence="2">The sequence shown here is derived from an EMBL/GenBank/DDBJ whole genome shotgun (WGS) entry which is preliminary data.</text>
</comment>
<accession>A0A916JE81</accession>
<dbReference type="PANTHER" id="PTHR34980">
    <property type="entry name" value="INNER MEMBRANE PROTEIN-RELATED-RELATED"/>
    <property type="match status" value="1"/>
</dbReference>
<dbReference type="PANTHER" id="PTHR34980:SF3">
    <property type="entry name" value="BLR8105 PROTEIN"/>
    <property type="match status" value="1"/>
</dbReference>
<proteinExistence type="predicted"/>
<feature type="transmembrane region" description="Helical" evidence="1">
    <location>
        <begin position="77"/>
        <end position="94"/>
    </location>
</feature>
<protein>
    <recommendedName>
        <fullName evidence="4">DUF805 domain-containing protein</fullName>
    </recommendedName>
</protein>
<dbReference type="AlphaFoldDB" id="A0A916JE81"/>
<evidence type="ECO:0008006" key="4">
    <source>
        <dbReference type="Google" id="ProtNLM"/>
    </source>
</evidence>
<dbReference type="InterPro" id="IPR008523">
    <property type="entry name" value="DUF805"/>
</dbReference>
<feature type="transmembrane region" description="Helical" evidence="1">
    <location>
        <begin position="54"/>
        <end position="71"/>
    </location>
</feature>